<keyword evidence="6" id="KW-0560">Oxidoreductase</keyword>
<dbReference type="Gene3D" id="2.30.110.10">
    <property type="entry name" value="Electron Transport, Fmn-binding Protein, Chain A"/>
    <property type="match status" value="1"/>
</dbReference>
<reference evidence="6 7" key="1">
    <citation type="submission" date="2024-03" db="EMBL/GenBank/DDBJ databases">
        <title>High-quality draft genome sequencing of Tistrella sp. BH-R2-4.</title>
        <authorList>
            <person name="Dong C."/>
        </authorList>
    </citation>
    <scope>NUCLEOTIDE SEQUENCE [LARGE SCALE GENOMIC DNA]</scope>
    <source>
        <strain evidence="6 7">BH-R2-4</strain>
    </source>
</reference>
<evidence type="ECO:0000313" key="6">
    <source>
        <dbReference type="EMBL" id="MEN2990345.1"/>
    </source>
</evidence>
<evidence type="ECO:0000256" key="3">
    <source>
        <dbReference type="ARBA" id="ARBA00022643"/>
    </source>
</evidence>
<organism evidence="6 7">
    <name type="scientific">Tistrella arctica</name>
    <dbReference type="NCBI Taxonomy" id="3133430"/>
    <lineage>
        <taxon>Bacteria</taxon>
        <taxon>Pseudomonadati</taxon>
        <taxon>Pseudomonadota</taxon>
        <taxon>Alphaproteobacteria</taxon>
        <taxon>Geminicoccales</taxon>
        <taxon>Geminicoccaceae</taxon>
        <taxon>Tistrella</taxon>
    </lineage>
</organism>
<dbReference type="Proteomes" id="UP001413721">
    <property type="component" value="Unassembled WGS sequence"/>
</dbReference>
<evidence type="ECO:0000259" key="5">
    <source>
        <dbReference type="SMART" id="SM00903"/>
    </source>
</evidence>
<keyword evidence="7" id="KW-1185">Reference proteome</keyword>
<dbReference type="InterPro" id="IPR012349">
    <property type="entry name" value="Split_barrel_FMN-bd"/>
</dbReference>
<evidence type="ECO:0000256" key="4">
    <source>
        <dbReference type="ARBA" id="ARBA00038054"/>
    </source>
</evidence>
<sequence>MMQFDFATLDTAHRYKVLASTVVPRPIAWVTTLSAAGIANAAPYSFFNVMGSQPPIVALGLLARPDGSLKDTAANIIQGGEFVVHLVSEPLAQAMNLTCIDAPPGVDEIALAGLATAPSLRVAPPRLVEAPVAFECISRAAIATGPSQVLVVGEVLMAHIRDDAVIDAARCHFATERLGLVARMHGAGWYDRAGTDMFQMDRPAWADHIASQDAGHSKEPAR</sequence>
<dbReference type="SUPFAM" id="SSF50475">
    <property type="entry name" value="FMN-binding split barrel"/>
    <property type="match status" value="1"/>
</dbReference>
<protein>
    <submittedName>
        <fullName evidence="6">Flavin reductase family protein</fullName>
        <ecNumber evidence="6">1.5.1.-</ecNumber>
    </submittedName>
</protein>
<comment type="cofactor">
    <cofactor evidence="1">
        <name>FMN</name>
        <dbReference type="ChEBI" id="CHEBI:58210"/>
    </cofactor>
</comment>
<dbReference type="GO" id="GO:0016491">
    <property type="term" value="F:oxidoreductase activity"/>
    <property type="evidence" value="ECO:0007669"/>
    <property type="project" value="UniProtKB-KW"/>
</dbReference>
<accession>A0ABU9YNE1</accession>
<feature type="domain" description="Flavin reductase like" evidence="5">
    <location>
        <begin position="20"/>
        <end position="174"/>
    </location>
</feature>
<dbReference type="EMBL" id="JBBKTW010000007">
    <property type="protein sequence ID" value="MEN2990345.1"/>
    <property type="molecule type" value="Genomic_DNA"/>
</dbReference>
<keyword evidence="3" id="KW-0288">FMN</keyword>
<comment type="similarity">
    <text evidence="4">Belongs to the flavoredoxin family.</text>
</comment>
<dbReference type="PANTHER" id="PTHR33798">
    <property type="entry name" value="FLAVOPROTEIN OXYGENASE"/>
    <property type="match status" value="1"/>
</dbReference>
<evidence type="ECO:0000256" key="2">
    <source>
        <dbReference type="ARBA" id="ARBA00022630"/>
    </source>
</evidence>
<gene>
    <name evidence="6" type="ORF">WG926_18680</name>
</gene>
<name>A0ABU9YNE1_9PROT</name>
<dbReference type="Pfam" id="PF01613">
    <property type="entry name" value="Flavin_Reduct"/>
    <property type="match status" value="1"/>
</dbReference>
<evidence type="ECO:0000313" key="7">
    <source>
        <dbReference type="Proteomes" id="UP001413721"/>
    </source>
</evidence>
<dbReference type="InterPro" id="IPR002563">
    <property type="entry name" value="Flavin_Rdtase-like_dom"/>
</dbReference>
<dbReference type="PANTHER" id="PTHR33798:SF5">
    <property type="entry name" value="FLAVIN REDUCTASE LIKE DOMAIN-CONTAINING PROTEIN"/>
    <property type="match status" value="1"/>
</dbReference>
<evidence type="ECO:0000256" key="1">
    <source>
        <dbReference type="ARBA" id="ARBA00001917"/>
    </source>
</evidence>
<comment type="caution">
    <text evidence="6">The sequence shown here is derived from an EMBL/GenBank/DDBJ whole genome shotgun (WGS) entry which is preliminary data.</text>
</comment>
<dbReference type="SMART" id="SM00903">
    <property type="entry name" value="Flavin_Reduct"/>
    <property type="match status" value="1"/>
</dbReference>
<dbReference type="EC" id="1.5.1.-" evidence="6"/>
<keyword evidence="2" id="KW-0285">Flavoprotein</keyword>
<proteinExistence type="inferred from homology"/>